<dbReference type="GeneID" id="64859911"/>
<proteinExistence type="predicted"/>
<organism evidence="2 3">
    <name type="scientific">Maudiozyma barnettii</name>
    <dbReference type="NCBI Taxonomy" id="61262"/>
    <lineage>
        <taxon>Eukaryota</taxon>
        <taxon>Fungi</taxon>
        <taxon>Dikarya</taxon>
        <taxon>Ascomycota</taxon>
        <taxon>Saccharomycotina</taxon>
        <taxon>Saccharomycetes</taxon>
        <taxon>Saccharomycetales</taxon>
        <taxon>Saccharomycetaceae</taxon>
        <taxon>Maudiozyma</taxon>
    </lineage>
</organism>
<evidence type="ECO:0000313" key="3">
    <source>
        <dbReference type="Proteomes" id="UP000644660"/>
    </source>
</evidence>
<protein>
    <submittedName>
        <fullName evidence="2">Uncharacterized protein</fullName>
    </submittedName>
</protein>
<dbReference type="OrthoDB" id="3494805at2759"/>
<dbReference type="EMBL" id="CAEFZW010000011">
    <property type="protein sequence ID" value="CAB4256817.1"/>
    <property type="molecule type" value="Genomic_DNA"/>
</dbReference>
<keyword evidence="1" id="KW-0812">Transmembrane</keyword>
<dbReference type="AlphaFoldDB" id="A0A8H2ZJR8"/>
<accession>A0A8H2ZJR8</accession>
<gene>
    <name evidence="2" type="ORF">KABA2_11S03982</name>
</gene>
<keyword evidence="3" id="KW-1185">Reference proteome</keyword>
<keyword evidence="1" id="KW-1133">Transmembrane helix</keyword>
<keyword evidence="1" id="KW-0472">Membrane</keyword>
<comment type="caution">
    <text evidence="2">The sequence shown here is derived from an EMBL/GenBank/DDBJ whole genome shotgun (WGS) entry which is preliminary data.</text>
</comment>
<dbReference type="Proteomes" id="UP000644660">
    <property type="component" value="Unassembled WGS sequence"/>
</dbReference>
<name>A0A8H2ZJR8_9SACH</name>
<dbReference type="RefSeq" id="XP_041408661.1">
    <property type="nucleotide sequence ID" value="XM_041552727.1"/>
</dbReference>
<evidence type="ECO:0000256" key="1">
    <source>
        <dbReference type="SAM" id="Phobius"/>
    </source>
</evidence>
<reference evidence="2 3" key="1">
    <citation type="submission" date="2020-05" db="EMBL/GenBank/DDBJ databases">
        <authorList>
            <person name="Casaregola S."/>
            <person name="Devillers H."/>
            <person name="Grondin C."/>
        </authorList>
    </citation>
    <scope>NUCLEOTIDE SEQUENCE [LARGE SCALE GENOMIC DNA]</scope>
    <source>
        <strain evidence="2 3">CLIB 1767</strain>
    </source>
</reference>
<sequence>MAPLGKIFAVALFVSSFICVPIIAVEWHDWAAGAGIIFFYGFSYEVKRSFDLVCPTGFVKEVANNESEGRSTSGWQWGCVGYYTGSILLKTLAATCAMKVGVTGWQSVSVTTTESNDEKAKRNNANIYYYGTTNHSITITDEYMSGLFEEDLVKRDEQSEWQLFDYGYFVQGHGDNHSAIAHATLGNYSQYPATFSYKHSNGTVIVTAADKDNIGAAHDYFKSWSKGENIELKKRENINWMSCTVNGLLVQESELLVIADYVDNAGG</sequence>
<evidence type="ECO:0000313" key="2">
    <source>
        <dbReference type="EMBL" id="CAB4256817.1"/>
    </source>
</evidence>
<feature type="transmembrane region" description="Helical" evidence="1">
    <location>
        <begin position="7"/>
        <end position="24"/>
    </location>
</feature>